<feature type="domain" description="M23ase beta-sheet core" evidence="1">
    <location>
        <begin position="122"/>
        <end position="227"/>
    </location>
</feature>
<dbReference type="Gene3D" id="2.70.70.10">
    <property type="entry name" value="Glucose Permease (Domain IIA)"/>
    <property type="match status" value="1"/>
</dbReference>
<name>A0A419V8Z1_9BACL</name>
<dbReference type="InterPro" id="IPR016047">
    <property type="entry name" value="M23ase_b-sheet_dom"/>
</dbReference>
<dbReference type="SUPFAM" id="SSF51261">
    <property type="entry name" value="Duplicated hybrid motif"/>
    <property type="match status" value="1"/>
</dbReference>
<dbReference type="CDD" id="cd12797">
    <property type="entry name" value="M23_peptidase"/>
    <property type="match status" value="1"/>
</dbReference>
<evidence type="ECO:0000313" key="2">
    <source>
        <dbReference type="EMBL" id="RKD76542.1"/>
    </source>
</evidence>
<dbReference type="OrthoDB" id="9805070at2"/>
<dbReference type="EMBL" id="RAPK01000006">
    <property type="protein sequence ID" value="RKD76542.1"/>
    <property type="molecule type" value="Genomic_DNA"/>
</dbReference>
<protein>
    <submittedName>
        <fullName evidence="2">Peptidase M23-like protein</fullName>
    </submittedName>
</protein>
<dbReference type="InterPro" id="IPR050570">
    <property type="entry name" value="Cell_wall_metabolism_enzyme"/>
</dbReference>
<dbReference type="Proteomes" id="UP000285120">
    <property type="component" value="Unassembled WGS sequence"/>
</dbReference>
<keyword evidence="3" id="KW-1185">Reference proteome</keyword>
<proteinExistence type="predicted"/>
<reference evidence="2 3" key="1">
    <citation type="submission" date="2018-09" db="EMBL/GenBank/DDBJ databases">
        <title>Genomic Encyclopedia of Archaeal and Bacterial Type Strains, Phase II (KMG-II): from individual species to whole genera.</title>
        <authorList>
            <person name="Goeker M."/>
        </authorList>
    </citation>
    <scope>NUCLEOTIDE SEQUENCE [LARGE SCALE GENOMIC DNA]</scope>
    <source>
        <strain evidence="2 3">DSM 17008</strain>
    </source>
</reference>
<evidence type="ECO:0000259" key="1">
    <source>
        <dbReference type="Pfam" id="PF01551"/>
    </source>
</evidence>
<accession>A0A419V8Z1</accession>
<dbReference type="PANTHER" id="PTHR21666:SF270">
    <property type="entry name" value="MUREIN HYDROLASE ACTIVATOR ENVC"/>
    <property type="match status" value="1"/>
</dbReference>
<gene>
    <name evidence="2" type="ORF">ATL39_0761</name>
</gene>
<dbReference type="InterPro" id="IPR011055">
    <property type="entry name" value="Dup_hybrid_motif"/>
</dbReference>
<dbReference type="AlphaFoldDB" id="A0A419V8Z1"/>
<comment type="caution">
    <text evidence="2">The sequence shown here is derived from an EMBL/GenBank/DDBJ whole genome shotgun (WGS) entry which is preliminary data.</text>
</comment>
<dbReference type="GO" id="GO:0004222">
    <property type="term" value="F:metalloendopeptidase activity"/>
    <property type="evidence" value="ECO:0007669"/>
    <property type="project" value="TreeGrafter"/>
</dbReference>
<sequence length="234" mass="25520">MSTKKEGSDYVTPRIPRFEKNFHPDYSALHKRKLPWLPAAAVCLCLLISMEADAEAAEEKMVIVLPPVPAEHVKKDTAAVFSISDTPVQTFSAFAAAEETVTGFVRPATGRITSEYGPRNGRMHHGIDIGRGGRMNVPVTAAAAGTVVEAKYRNGYGNTVMVSHTMNGREMMTLYAHLASIGVTAGRKVAQGEKLGLMGNTGASRGPHLHFEVHEGVWDTRKSRSVNPRRYVDF</sequence>
<dbReference type="PANTHER" id="PTHR21666">
    <property type="entry name" value="PEPTIDASE-RELATED"/>
    <property type="match status" value="1"/>
</dbReference>
<organism evidence="2 3">
    <name type="scientific">Sinobaca qinghaiensis</name>
    <dbReference type="NCBI Taxonomy" id="342944"/>
    <lineage>
        <taxon>Bacteria</taxon>
        <taxon>Bacillati</taxon>
        <taxon>Bacillota</taxon>
        <taxon>Bacilli</taxon>
        <taxon>Bacillales</taxon>
        <taxon>Sporolactobacillaceae</taxon>
        <taxon>Sinobaca</taxon>
    </lineage>
</organism>
<dbReference type="Pfam" id="PF01551">
    <property type="entry name" value="Peptidase_M23"/>
    <property type="match status" value="1"/>
</dbReference>
<evidence type="ECO:0000313" key="3">
    <source>
        <dbReference type="Proteomes" id="UP000285120"/>
    </source>
</evidence>